<sequence length="66" mass="6934">MSLAHIPRRFWSGARLFALATSGLILVIFIAANWHLVAISLASHPDCALALPQDIAGPLAAAKPSC</sequence>
<dbReference type="EMBL" id="CP030918">
    <property type="protein sequence ID" value="AXC50551.1"/>
    <property type="molecule type" value="Genomic_DNA"/>
</dbReference>
<keyword evidence="1" id="KW-1133">Transmembrane helix</keyword>
<dbReference type="Proteomes" id="UP000252023">
    <property type="component" value="Chromosome"/>
</dbReference>
<dbReference type="OrthoDB" id="7597200at2"/>
<evidence type="ECO:0000256" key="1">
    <source>
        <dbReference type="SAM" id="Phobius"/>
    </source>
</evidence>
<keyword evidence="1" id="KW-0812">Transmembrane</keyword>
<feature type="transmembrane region" description="Helical" evidence="1">
    <location>
        <begin position="16"/>
        <end position="36"/>
    </location>
</feature>
<organism evidence="2 3">
    <name type="scientific">Paracoccus suum</name>
    <dbReference type="NCBI Taxonomy" id="2259340"/>
    <lineage>
        <taxon>Bacteria</taxon>
        <taxon>Pseudomonadati</taxon>
        <taxon>Pseudomonadota</taxon>
        <taxon>Alphaproteobacteria</taxon>
        <taxon>Rhodobacterales</taxon>
        <taxon>Paracoccaceae</taxon>
        <taxon>Paracoccus</taxon>
    </lineage>
</organism>
<dbReference type="KEGG" id="pars:DRW48_13445"/>
<protein>
    <submittedName>
        <fullName evidence="2">Uncharacterized protein</fullName>
    </submittedName>
</protein>
<keyword evidence="1" id="KW-0472">Membrane</keyword>
<proteinExistence type="predicted"/>
<name>A0A344PME6_9RHOB</name>
<reference evidence="3" key="1">
    <citation type="submission" date="2018-07" db="EMBL/GenBank/DDBJ databases">
        <title>Genome sequencing of Paracoccus sp. SC2-6.</title>
        <authorList>
            <person name="Heo J."/>
            <person name="Kim S.-J."/>
            <person name="Kwon S.-W."/>
        </authorList>
    </citation>
    <scope>NUCLEOTIDE SEQUENCE [LARGE SCALE GENOMIC DNA]</scope>
    <source>
        <strain evidence="3">SC2-6</strain>
    </source>
</reference>
<dbReference type="AlphaFoldDB" id="A0A344PME6"/>
<evidence type="ECO:0000313" key="2">
    <source>
        <dbReference type="EMBL" id="AXC50551.1"/>
    </source>
</evidence>
<keyword evidence="3" id="KW-1185">Reference proteome</keyword>
<dbReference type="RefSeq" id="WP_114076868.1">
    <property type="nucleotide sequence ID" value="NZ_CP030918.1"/>
</dbReference>
<accession>A0A344PME6</accession>
<gene>
    <name evidence="2" type="ORF">DRW48_13445</name>
</gene>
<evidence type="ECO:0000313" key="3">
    <source>
        <dbReference type="Proteomes" id="UP000252023"/>
    </source>
</evidence>